<evidence type="ECO:0000256" key="1">
    <source>
        <dbReference type="SAM" id="MobiDB-lite"/>
    </source>
</evidence>
<dbReference type="KEGG" id="gtr:GLOTRDRAFT_139538"/>
<dbReference type="eggNOG" id="ENOG502SVVK">
    <property type="taxonomic scope" value="Eukaryota"/>
</dbReference>
<feature type="compositionally biased region" description="Low complexity" evidence="1">
    <location>
        <begin position="239"/>
        <end position="254"/>
    </location>
</feature>
<evidence type="ECO:0000313" key="2">
    <source>
        <dbReference type="EMBL" id="EPQ54163.1"/>
    </source>
</evidence>
<dbReference type="EMBL" id="KB469304">
    <property type="protein sequence ID" value="EPQ54163.1"/>
    <property type="molecule type" value="Genomic_DNA"/>
</dbReference>
<name>S7Q3X7_GLOTA</name>
<dbReference type="HOGENOM" id="CLU_692717_0_0_1"/>
<reference evidence="2 3" key="1">
    <citation type="journal article" date="2012" name="Science">
        <title>The Paleozoic origin of enzymatic lignin decomposition reconstructed from 31 fungal genomes.</title>
        <authorList>
            <person name="Floudas D."/>
            <person name="Binder M."/>
            <person name="Riley R."/>
            <person name="Barry K."/>
            <person name="Blanchette R.A."/>
            <person name="Henrissat B."/>
            <person name="Martinez A.T."/>
            <person name="Otillar R."/>
            <person name="Spatafora J.W."/>
            <person name="Yadav J.S."/>
            <person name="Aerts A."/>
            <person name="Benoit I."/>
            <person name="Boyd A."/>
            <person name="Carlson A."/>
            <person name="Copeland A."/>
            <person name="Coutinho P.M."/>
            <person name="de Vries R.P."/>
            <person name="Ferreira P."/>
            <person name="Findley K."/>
            <person name="Foster B."/>
            <person name="Gaskell J."/>
            <person name="Glotzer D."/>
            <person name="Gorecki P."/>
            <person name="Heitman J."/>
            <person name="Hesse C."/>
            <person name="Hori C."/>
            <person name="Igarashi K."/>
            <person name="Jurgens J.A."/>
            <person name="Kallen N."/>
            <person name="Kersten P."/>
            <person name="Kohler A."/>
            <person name="Kuees U."/>
            <person name="Kumar T.K.A."/>
            <person name="Kuo A."/>
            <person name="LaButti K."/>
            <person name="Larrondo L.F."/>
            <person name="Lindquist E."/>
            <person name="Ling A."/>
            <person name="Lombard V."/>
            <person name="Lucas S."/>
            <person name="Lundell T."/>
            <person name="Martin R."/>
            <person name="McLaughlin D.J."/>
            <person name="Morgenstern I."/>
            <person name="Morin E."/>
            <person name="Murat C."/>
            <person name="Nagy L.G."/>
            <person name="Nolan M."/>
            <person name="Ohm R.A."/>
            <person name="Patyshakuliyeva A."/>
            <person name="Rokas A."/>
            <person name="Ruiz-Duenas F.J."/>
            <person name="Sabat G."/>
            <person name="Salamov A."/>
            <person name="Samejima M."/>
            <person name="Schmutz J."/>
            <person name="Slot J.C."/>
            <person name="St John F."/>
            <person name="Stenlid J."/>
            <person name="Sun H."/>
            <person name="Sun S."/>
            <person name="Syed K."/>
            <person name="Tsang A."/>
            <person name="Wiebenga A."/>
            <person name="Young D."/>
            <person name="Pisabarro A."/>
            <person name="Eastwood D.C."/>
            <person name="Martin F."/>
            <person name="Cullen D."/>
            <person name="Grigoriev I.V."/>
            <person name="Hibbett D.S."/>
        </authorList>
    </citation>
    <scope>NUCLEOTIDE SEQUENCE [LARGE SCALE GENOMIC DNA]</scope>
    <source>
        <strain evidence="2 3">ATCC 11539</strain>
    </source>
</reference>
<dbReference type="OrthoDB" id="2687560at2759"/>
<protein>
    <submittedName>
        <fullName evidence="2">Uncharacterized protein</fullName>
    </submittedName>
</protein>
<dbReference type="GeneID" id="19304282"/>
<feature type="region of interest" description="Disordered" evidence="1">
    <location>
        <begin position="195"/>
        <end position="226"/>
    </location>
</feature>
<organism evidence="2 3">
    <name type="scientific">Gloeophyllum trabeum (strain ATCC 11539 / FP-39264 / Madison 617)</name>
    <name type="common">Brown rot fungus</name>
    <dbReference type="NCBI Taxonomy" id="670483"/>
    <lineage>
        <taxon>Eukaryota</taxon>
        <taxon>Fungi</taxon>
        <taxon>Dikarya</taxon>
        <taxon>Basidiomycota</taxon>
        <taxon>Agaricomycotina</taxon>
        <taxon>Agaricomycetes</taxon>
        <taxon>Gloeophyllales</taxon>
        <taxon>Gloeophyllaceae</taxon>
        <taxon>Gloeophyllum</taxon>
    </lineage>
</organism>
<accession>S7Q3X7</accession>
<dbReference type="Proteomes" id="UP000030669">
    <property type="component" value="Unassembled WGS sequence"/>
</dbReference>
<sequence length="398" mass="43476">MTGTSESPMISSGFDVANDESVMFTPVDVHLCMSISDSGSLRDGKGDNACVHVDNEELPRRTTSVNDDINTLAPAGRPLFYSCPIMPTVASKTPRPFSQRHCGICLSVHTLPVTFKTGDMHPQRSLRRKRRMSSLRVRRSQIALRQRPSLLFTEQSPEAHDPPAAPIDCPVVRPLSDVAGGGTNSQPSLTVTVNQVKATQRPRSEPIRPTAPIRVEPPRVKLGHPSRPYYTAIRKDFTSPSPVAASPASNGSPPLDEAPYTPRQDEQVSSASDVHRPSLRQALSYPYTIPSSYPSYSFNSPTGFSLSGETELRMALSVSRKREGQSRRGSLSLTLTRTLSGKSSRKATAEANASVEKQGRKRAQTIPETPGEFKFVDRSKGVKGRIQTLGNGIRELFK</sequence>
<feature type="region of interest" description="Disordered" evidence="1">
    <location>
        <begin position="238"/>
        <end position="277"/>
    </location>
</feature>
<keyword evidence="3" id="KW-1185">Reference proteome</keyword>
<dbReference type="RefSeq" id="XP_007867488.1">
    <property type="nucleotide sequence ID" value="XM_007869297.1"/>
</dbReference>
<dbReference type="AlphaFoldDB" id="S7Q3X7"/>
<proteinExistence type="predicted"/>
<evidence type="ECO:0000313" key="3">
    <source>
        <dbReference type="Proteomes" id="UP000030669"/>
    </source>
</evidence>
<gene>
    <name evidence="2" type="ORF">GLOTRDRAFT_139538</name>
</gene>